<accession>A0A1I7UH19</accession>
<proteinExistence type="predicted"/>
<evidence type="ECO:0000313" key="3">
    <source>
        <dbReference type="WBParaSite" id="Csp11.Scaffold629.g9248.t1"/>
    </source>
</evidence>
<keyword evidence="1" id="KW-0175">Coiled coil</keyword>
<name>A0A1I7UH19_9PELO</name>
<dbReference type="WBParaSite" id="Csp11.Scaffold629.g9248.t1">
    <property type="protein sequence ID" value="Csp11.Scaffold629.g9248.t1"/>
    <property type="gene ID" value="Csp11.Scaffold629.g9248"/>
</dbReference>
<protein>
    <submittedName>
        <fullName evidence="3">CC172 protein</fullName>
    </submittedName>
</protein>
<organism evidence="2 3">
    <name type="scientific">Caenorhabditis tropicalis</name>
    <dbReference type="NCBI Taxonomy" id="1561998"/>
    <lineage>
        <taxon>Eukaryota</taxon>
        <taxon>Metazoa</taxon>
        <taxon>Ecdysozoa</taxon>
        <taxon>Nematoda</taxon>
        <taxon>Chromadorea</taxon>
        <taxon>Rhabditida</taxon>
        <taxon>Rhabditina</taxon>
        <taxon>Rhabditomorpha</taxon>
        <taxon>Rhabditoidea</taxon>
        <taxon>Rhabditidae</taxon>
        <taxon>Peloderinae</taxon>
        <taxon>Caenorhabditis</taxon>
    </lineage>
</organism>
<sequence>MAHLVEQFTKSLEDLKTHSTQYQNLQIEFSKVYMENVELKKEVEKLRSEIPPKNQNKIEIDQLKAALEAAYRNERLLEEKMEEEKRQAELRLINHENHWRRVLEKVEEEKKEIKKQIEKLKRQEMMKDVDLSHLDVCSMDKKEGYIEPEEEVEWETDDE</sequence>
<evidence type="ECO:0000256" key="1">
    <source>
        <dbReference type="SAM" id="Coils"/>
    </source>
</evidence>
<dbReference type="Proteomes" id="UP000095282">
    <property type="component" value="Unplaced"/>
</dbReference>
<dbReference type="AlphaFoldDB" id="A0A1I7UH19"/>
<keyword evidence="2" id="KW-1185">Reference proteome</keyword>
<feature type="coiled-coil region" evidence="1">
    <location>
        <begin position="29"/>
        <end position="126"/>
    </location>
</feature>
<evidence type="ECO:0000313" key="2">
    <source>
        <dbReference type="Proteomes" id="UP000095282"/>
    </source>
</evidence>
<reference evidence="3" key="1">
    <citation type="submission" date="2016-11" db="UniProtKB">
        <authorList>
            <consortium name="WormBaseParasite"/>
        </authorList>
    </citation>
    <scope>IDENTIFICATION</scope>
</reference>